<dbReference type="Gene3D" id="3.30.70.60">
    <property type="match status" value="1"/>
</dbReference>
<protein>
    <recommendedName>
        <fullName evidence="3 4">Small ribosomal subunit protein bS6</fullName>
    </recommendedName>
</protein>
<comment type="function">
    <text evidence="2 4">Binds together with bS18 to 16S ribosomal RNA.</text>
</comment>
<comment type="similarity">
    <text evidence="1 4">Belongs to the bacterial ribosomal protein bS6 family.</text>
</comment>
<dbReference type="KEGG" id="mans:FRW55_00655"/>
<dbReference type="SUPFAM" id="SSF54995">
    <property type="entry name" value="Ribosomal protein S6"/>
    <property type="match status" value="1"/>
</dbReference>
<accession>A0A5B8JZF2</accession>
<feature type="region of interest" description="Disordered" evidence="5">
    <location>
        <begin position="92"/>
        <end position="120"/>
    </location>
</feature>
<dbReference type="Proteomes" id="UP000318927">
    <property type="component" value="Chromosome"/>
</dbReference>
<name>A0A5B8JZF2_9MOLU</name>
<dbReference type="GO" id="GO:1990904">
    <property type="term" value="C:ribonucleoprotein complex"/>
    <property type="evidence" value="ECO:0007669"/>
    <property type="project" value="UniProtKB-KW"/>
</dbReference>
<evidence type="ECO:0000313" key="7">
    <source>
        <dbReference type="Proteomes" id="UP000318927"/>
    </source>
</evidence>
<dbReference type="GO" id="GO:0003735">
    <property type="term" value="F:structural constituent of ribosome"/>
    <property type="evidence" value="ECO:0007669"/>
    <property type="project" value="InterPro"/>
</dbReference>
<evidence type="ECO:0000256" key="2">
    <source>
        <dbReference type="ARBA" id="ARBA00035104"/>
    </source>
</evidence>
<dbReference type="OrthoDB" id="9812702at2"/>
<organism evidence="6 7">
    <name type="scientific">Mycoplasma anserisalpingitidis</name>
    <dbReference type="NCBI Taxonomy" id="519450"/>
    <lineage>
        <taxon>Bacteria</taxon>
        <taxon>Bacillati</taxon>
        <taxon>Mycoplasmatota</taxon>
        <taxon>Mollicutes</taxon>
        <taxon>Mycoplasmataceae</taxon>
        <taxon>Mycoplasma</taxon>
    </lineage>
</organism>
<evidence type="ECO:0000256" key="3">
    <source>
        <dbReference type="ARBA" id="ARBA00035294"/>
    </source>
</evidence>
<dbReference type="GO" id="GO:0005840">
    <property type="term" value="C:ribosome"/>
    <property type="evidence" value="ECO:0007669"/>
    <property type="project" value="UniProtKB-KW"/>
</dbReference>
<evidence type="ECO:0000256" key="5">
    <source>
        <dbReference type="SAM" id="MobiDB-lite"/>
    </source>
</evidence>
<reference evidence="6 7" key="1">
    <citation type="journal article" date="2019" name="Microbiol. Resour. Announc.">
        <title>Complete Genome Sequences of Three Mycoplasma anserisalpingitis (Mycoplasma sp. 1220) Strains.</title>
        <authorList>
            <person name="Grozner D."/>
            <person name="Forro B."/>
            <person name="Kovacs A.B."/>
            <person name="Marton S."/>
            <person name="Banyai K."/>
            <person name="Kreizinger Z."/>
            <person name="Sulyok K.M."/>
            <person name="Gyuranecz M."/>
        </authorList>
    </citation>
    <scope>NUCLEOTIDE SEQUENCE [LARGE SCALE GENOMIC DNA]</scope>
    <source>
        <strain evidence="6 7">ATCC:BAA-2147</strain>
    </source>
</reference>
<keyword evidence="4" id="KW-0699">rRNA-binding</keyword>
<gene>
    <name evidence="4 6" type="primary">rpsF</name>
    <name evidence="6" type="ORF">FRW55_00655</name>
</gene>
<dbReference type="Pfam" id="PF01250">
    <property type="entry name" value="Ribosomal_S6"/>
    <property type="match status" value="1"/>
</dbReference>
<dbReference type="InterPro" id="IPR000529">
    <property type="entry name" value="Ribosomal_bS6"/>
</dbReference>
<proteinExistence type="inferred from homology"/>
<evidence type="ECO:0000256" key="1">
    <source>
        <dbReference type="ARBA" id="ARBA00009512"/>
    </source>
</evidence>
<dbReference type="InterPro" id="IPR020814">
    <property type="entry name" value="Ribosomal_S6_plastid/chlpt"/>
</dbReference>
<dbReference type="HAMAP" id="MF_00360">
    <property type="entry name" value="Ribosomal_bS6"/>
    <property type="match status" value="1"/>
</dbReference>
<sequence>MAKYEIMMIVDPKADVNVAFDLLKEVFGNGVKKAEKLAINELSYSINKSKHAQYVNAEVESKPELISEFVRRSNIVKQVWRQLVINLDTESGLKPTNTKKATKKVVRKSTPRKVAPKTEE</sequence>
<dbReference type="InterPro" id="IPR035980">
    <property type="entry name" value="Ribosomal_bS6_sf"/>
</dbReference>
<evidence type="ECO:0000256" key="4">
    <source>
        <dbReference type="HAMAP-Rule" id="MF_00360"/>
    </source>
</evidence>
<evidence type="ECO:0000313" key="6">
    <source>
        <dbReference type="EMBL" id="QDY86678.1"/>
    </source>
</evidence>
<dbReference type="NCBIfam" id="TIGR00166">
    <property type="entry name" value="S6"/>
    <property type="match status" value="1"/>
</dbReference>
<keyword evidence="4" id="KW-0694">RNA-binding</keyword>
<feature type="compositionally biased region" description="Basic residues" evidence="5">
    <location>
        <begin position="100"/>
        <end position="120"/>
    </location>
</feature>
<dbReference type="GO" id="GO:0019843">
    <property type="term" value="F:rRNA binding"/>
    <property type="evidence" value="ECO:0007669"/>
    <property type="project" value="UniProtKB-UniRule"/>
</dbReference>
<dbReference type="AlphaFoldDB" id="A0A5B8JZF2"/>
<keyword evidence="7" id="KW-1185">Reference proteome</keyword>
<dbReference type="CDD" id="cd00473">
    <property type="entry name" value="bS6"/>
    <property type="match status" value="1"/>
</dbReference>
<dbReference type="RefSeq" id="WP_146368302.1">
    <property type="nucleotide sequence ID" value="NZ_CP042295.1"/>
</dbReference>
<keyword evidence="4 6" id="KW-0689">Ribosomal protein</keyword>
<dbReference type="GO" id="GO:0006412">
    <property type="term" value="P:translation"/>
    <property type="evidence" value="ECO:0007669"/>
    <property type="project" value="UniProtKB-UniRule"/>
</dbReference>
<dbReference type="InterPro" id="IPR014717">
    <property type="entry name" value="Transl_elong_EF1B/ribsomal_bS6"/>
</dbReference>
<dbReference type="EMBL" id="CP042295">
    <property type="protein sequence ID" value="QDY86678.1"/>
    <property type="molecule type" value="Genomic_DNA"/>
</dbReference>
<keyword evidence="4" id="KW-0687">Ribonucleoprotein</keyword>